<dbReference type="AlphaFoldDB" id="A0A7Y9TA42"/>
<dbReference type="Proteomes" id="UP000534186">
    <property type="component" value="Unassembled WGS sequence"/>
</dbReference>
<protein>
    <submittedName>
        <fullName evidence="1">Uncharacterized protein</fullName>
    </submittedName>
</protein>
<organism evidence="1 2">
    <name type="scientific">Tunturiibacter lichenicola</name>
    <dbReference type="NCBI Taxonomy" id="2051959"/>
    <lineage>
        <taxon>Bacteria</taxon>
        <taxon>Pseudomonadati</taxon>
        <taxon>Acidobacteriota</taxon>
        <taxon>Terriglobia</taxon>
        <taxon>Terriglobales</taxon>
        <taxon>Acidobacteriaceae</taxon>
        <taxon>Tunturiibacter</taxon>
    </lineage>
</organism>
<name>A0A7Y9TA42_9BACT</name>
<proteinExistence type="predicted"/>
<evidence type="ECO:0000313" key="2">
    <source>
        <dbReference type="Proteomes" id="UP000534186"/>
    </source>
</evidence>
<dbReference type="EMBL" id="JACCCV010000001">
    <property type="protein sequence ID" value="NYF51945.1"/>
    <property type="molecule type" value="Genomic_DNA"/>
</dbReference>
<evidence type="ECO:0000313" key="1">
    <source>
        <dbReference type="EMBL" id="NYF51945.1"/>
    </source>
</evidence>
<reference evidence="1 2" key="1">
    <citation type="submission" date="2020-07" db="EMBL/GenBank/DDBJ databases">
        <title>Genomic Encyclopedia of Type Strains, Phase IV (KMG-V): Genome sequencing to study the core and pangenomes of soil and plant-associated prokaryotes.</title>
        <authorList>
            <person name="Whitman W."/>
        </authorList>
    </citation>
    <scope>NUCLEOTIDE SEQUENCE [LARGE SCALE GENOMIC DNA]</scope>
    <source>
        <strain evidence="1 2">M8UP30</strain>
    </source>
</reference>
<gene>
    <name evidence="1" type="ORF">HDF12_002310</name>
</gene>
<comment type="caution">
    <text evidence="1">The sequence shown here is derived from an EMBL/GenBank/DDBJ whole genome shotgun (WGS) entry which is preliminary data.</text>
</comment>
<sequence>MPFPTPEISLTDQDGFPHNVISAAQLPTGLLQVFYLGVSGTVHTSWQQSSQNPQLVDVLAKLLMSNFRANVAFPGDRQSLSEPIGS</sequence>
<accession>A0A7Y9TA42</accession>